<keyword evidence="3" id="KW-1185">Reference proteome</keyword>
<dbReference type="Proteomes" id="UP001432014">
    <property type="component" value="Chromosome"/>
</dbReference>
<dbReference type="InterPro" id="IPR010982">
    <property type="entry name" value="Lambda_DNA-bd_dom_sf"/>
</dbReference>
<organism evidence="2 3">
    <name type="scientific">Kitasatospora herbaricolor</name>
    <dbReference type="NCBI Taxonomy" id="68217"/>
    <lineage>
        <taxon>Bacteria</taxon>
        <taxon>Bacillati</taxon>
        <taxon>Actinomycetota</taxon>
        <taxon>Actinomycetes</taxon>
        <taxon>Kitasatosporales</taxon>
        <taxon>Streptomycetaceae</taxon>
        <taxon>Kitasatospora</taxon>
    </lineage>
</organism>
<name>A0ABZ1W6C3_9ACTN</name>
<sequence length="347" mass="37597">MNRRDLDPSTSPLAAFGVQLRRSREAKGLTQGQLGELLNYSGAYVSYVERAERTPPVRFAKLADDALETGGTLALMWWHLGHSSLIDGFPEYAAREAEAAAVQLFELSVVPGLLQTESYAAALVNAAAARGEITQRQADERLAFRLARQRLLYRAAAPVVHAVLDESCLRRTVGGPGVMAGQLRHLEQIARRPNVILQVAPFDLGERVPFTMPVTLLTMRGRTLLGYTETLARGFLESETEAVAGWAKDYDRLQVEALSRADSLAMVRALRKELPIMTSTDVDLSGAPWLKSSYSNGGGQCIEVAPGFDGVMPVRDSKDPEGPALVFPAGAWQAFVAAAARGEFGTV</sequence>
<evidence type="ECO:0000313" key="2">
    <source>
        <dbReference type="EMBL" id="WUS56381.1"/>
    </source>
</evidence>
<dbReference type="InterPro" id="IPR043917">
    <property type="entry name" value="DUF5753"/>
</dbReference>
<proteinExistence type="predicted"/>
<protein>
    <submittedName>
        <fullName evidence="2">Scr1 family TA system antitoxin-like transcriptional regulator</fullName>
    </submittedName>
</protein>
<dbReference type="Pfam" id="PF04149">
    <property type="entry name" value="DUF397"/>
    <property type="match status" value="1"/>
</dbReference>
<dbReference type="Pfam" id="PF19054">
    <property type="entry name" value="DUF5753"/>
    <property type="match status" value="1"/>
</dbReference>
<dbReference type="Gene3D" id="1.10.260.40">
    <property type="entry name" value="lambda repressor-like DNA-binding domains"/>
    <property type="match status" value="1"/>
</dbReference>
<dbReference type="PROSITE" id="PS50943">
    <property type="entry name" value="HTH_CROC1"/>
    <property type="match status" value="1"/>
</dbReference>
<dbReference type="CDD" id="cd00093">
    <property type="entry name" value="HTH_XRE"/>
    <property type="match status" value="1"/>
</dbReference>
<gene>
    <name evidence="2" type="ORF">OG469_13110</name>
</gene>
<dbReference type="Pfam" id="PF13560">
    <property type="entry name" value="HTH_31"/>
    <property type="match status" value="1"/>
</dbReference>
<dbReference type="EMBL" id="CP108482">
    <property type="protein sequence ID" value="WUS56381.1"/>
    <property type="molecule type" value="Genomic_DNA"/>
</dbReference>
<dbReference type="SUPFAM" id="SSF47413">
    <property type="entry name" value="lambda repressor-like DNA-binding domains"/>
    <property type="match status" value="1"/>
</dbReference>
<feature type="domain" description="HTH cro/C1-type" evidence="1">
    <location>
        <begin position="20"/>
        <end position="73"/>
    </location>
</feature>
<evidence type="ECO:0000259" key="1">
    <source>
        <dbReference type="PROSITE" id="PS50943"/>
    </source>
</evidence>
<reference evidence="2 3" key="1">
    <citation type="submission" date="2022-10" db="EMBL/GenBank/DDBJ databases">
        <title>The complete genomes of actinobacterial strains from the NBC collection.</title>
        <authorList>
            <person name="Joergensen T.S."/>
            <person name="Alvarez Arevalo M."/>
            <person name="Sterndorff E.B."/>
            <person name="Faurdal D."/>
            <person name="Vuksanovic O."/>
            <person name="Mourched A.-S."/>
            <person name="Charusanti P."/>
            <person name="Shaw S."/>
            <person name="Blin K."/>
            <person name="Weber T."/>
        </authorList>
    </citation>
    <scope>NUCLEOTIDE SEQUENCE [LARGE SCALE GENOMIC DNA]</scope>
    <source>
        <strain evidence="2 3">NBC_01247</strain>
    </source>
</reference>
<dbReference type="SMART" id="SM00530">
    <property type="entry name" value="HTH_XRE"/>
    <property type="match status" value="1"/>
</dbReference>
<evidence type="ECO:0000313" key="3">
    <source>
        <dbReference type="Proteomes" id="UP001432014"/>
    </source>
</evidence>
<dbReference type="RefSeq" id="WP_329498882.1">
    <property type="nucleotide sequence ID" value="NZ_CP108460.1"/>
</dbReference>
<accession>A0ABZ1W6C3</accession>
<dbReference type="InterPro" id="IPR001387">
    <property type="entry name" value="Cro/C1-type_HTH"/>
</dbReference>
<dbReference type="InterPro" id="IPR007278">
    <property type="entry name" value="DUF397"/>
</dbReference>